<evidence type="ECO:0000313" key="1">
    <source>
        <dbReference type="EMBL" id="MEK8030851.1"/>
    </source>
</evidence>
<comment type="caution">
    <text evidence="1">The sequence shown here is derived from an EMBL/GenBank/DDBJ whole genome shotgun (WGS) entry which is preliminary data.</text>
</comment>
<protein>
    <submittedName>
        <fullName evidence="1">Uncharacterized protein</fullName>
    </submittedName>
</protein>
<sequence>MHIHLDFGQRRWLVLGMVTAPLLIAGNVNATPILQPDGWAYVYEDFSNTSNSNNWWYYASCNQVAHGTTDGNAPNTQYKTFGQASRPGYCGPRTLDGNQFFRFITMPFDRRDAVVTYNADGSVASDNWNEMDDGKGGSEMRSRQTYYAYDGITNKRGWDDLGVNYLAPTNTVRFSWKFRLYNVSMLKRDANGDKLAASAVVGQFHSQNIPECNRNYTYEDGFSPAPGLDVRVDPGPDGSEHVYFKLFTKIRNSQVPSGVQKCSQADADANKICQVTLWEQSFPIANVTRVDSADTHVPPWISISYVMRPSVTNGALKFLFGVEGSSDQALNYQVRPLGSAGSNQSFLRMPMTQNDCPNRPFVGSYVLGYNRKYYGYLHGDAAHYVPKRTDQQPWPSVWVHPNLLGNAHLKSYIDGTWAPGDYPPQFIVDYDDFRIVQVPQLP</sequence>
<gene>
    <name evidence="1" type="ORF">AACH06_08505</name>
</gene>
<organism evidence="1 2">
    <name type="scientific">Ideonella lacteola</name>
    <dbReference type="NCBI Taxonomy" id="2984193"/>
    <lineage>
        <taxon>Bacteria</taxon>
        <taxon>Pseudomonadati</taxon>
        <taxon>Pseudomonadota</taxon>
        <taxon>Betaproteobacteria</taxon>
        <taxon>Burkholderiales</taxon>
        <taxon>Sphaerotilaceae</taxon>
        <taxon>Ideonella</taxon>
    </lineage>
</organism>
<evidence type="ECO:0000313" key="2">
    <source>
        <dbReference type="Proteomes" id="UP001371218"/>
    </source>
</evidence>
<accession>A0ABU9BLM4</accession>
<name>A0ABU9BLM4_9BURK</name>
<reference evidence="1 2" key="1">
    <citation type="submission" date="2024-04" db="EMBL/GenBank/DDBJ databases">
        <title>Novel species of the genus Ideonella isolated from streams.</title>
        <authorList>
            <person name="Lu H."/>
        </authorList>
    </citation>
    <scope>NUCLEOTIDE SEQUENCE [LARGE SCALE GENOMIC DNA]</scope>
    <source>
        <strain evidence="1 2">DXS29W</strain>
    </source>
</reference>
<dbReference type="RefSeq" id="WP_341425222.1">
    <property type="nucleotide sequence ID" value="NZ_JBBUTG010000004.1"/>
</dbReference>
<keyword evidence="2" id="KW-1185">Reference proteome</keyword>
<proteinExistence type="predicted"/>
<dbReference type="Proteomes" id="UP001371218">
    <property type="component" value="Unassembled WGS sequence"/>
</dbReference>
<dbReference type="EMBL" id="JBBUTG010000004">
    <property type="protein sequence ID" value="MEK8030851.1"/>
    <property type="molecule type" value="Genomic_DNA"/>
</dbReference>